<dbReference type="EMBL" id="JASSPP010000003">
    <property type="protein sequence ID" value="MDK9580489.1"/>
    <property type="molecule type" value="Genomic_DNA"/>
</dbReference>
<comment type="similarity">
    <text evidence="3">Belongs to the GCKR-like family. MurNAc-6-P etherase subfamily.</text>
</comment>
<dbReference type="Pfam" id="PF22645">
    <property type="entry name" value="GKRP_SIS_N"/>
    <property type="match status" value="1"/>
</dbReference>
<organism evidence="5 6">
    <name type="scientific">Sneathia sanguinegens</name>
    <dbReference type="NCBI Taxonomy" id="40543"/>
    <lineage>
        <taxon>Bacteria</taxon>
        <taxon>Fusobacteriati</taxon>
        <taxon>Fusobacteriota</taxon>
        <taxon>Fusobacteriia</taxon>
        <taxon>Fusobacteriales</taxon>
        <taxon>Leptotrichiaceae</taxon>
        <taxon>Sneathia</taxon>
    </lineage>
</organism>
<dbReference type="Proteomes" id="UP001225134">
    <property type="component" value="Unassembled WGS sequence"/>
</dbReference>
<gene>
    <name evidence="3 5" type="primary">murQ</name>
    <name evidence="5" type="ORF">QQA45_03035</name>
</gene>
<protein>
    <recommendedName>
        <fullName evidence="3">N-acetylmuramic acid 6-phosphate etherase</fullName>
        <shortName evidence="3">MurNAc-6-P etherase</shortName>
        <ecNumber evidence="3">4.2.1.126</ecNumber>
    </recommendedName>
    <alternativeName>
        <fullName evidence="3">N-acetylmuramic acid 6-phosphate hydrolase</fullName>
    </alternativeName>
    <alternativeName>
        <fullName evidence="3">N-acetylmuramic acid 6-phosphate lyase</fullName>
    </alternativeName>
</protein>
<sequence>MVDLNSLSTEKNNRNSKNIELMSTFEILKKINEEDKKVAFCVEKVVDKIGLLIDGILSKYTDKTRIIYIGSGTSGRLGILDASECPPTYGVDYDKFKGLISGGNTAIFKAIENAEDNYELGEQDLKAINLTKNDVVIGLTASGRTPYVIGAIKYANSIGALTGSITCSENSELSKISEYPIEVIVGAEIVTGSTRMKAGTAQKMILNMISSTIMIKQGKVYSGYMVDVKTSNEKLIERAKRIIQNTTGCDYETADKYLKLADLETKLAIVMYLTKMDKKSAIEELKRYDDNIARVIHEFTDKN</sequence>
<keyword evidence="2 3" id="KW-0119">Carbohydrate metabolism</keyword>
<comment type="subunit">
    <text evidence="3">Homodimer.</text>
</comment>
<dbReference type="PANTHER" id="PTHR10088">
    <property type="entry name" value="GLUCOKINASE REGULATORY PROTEIN"/>
    <property type="match status" value="1"/>
</dbReference>
<accession>A0ABT7HIY8</accession>
<evidence type="ECO:0000313" key="5">
    <source>
        <dbReference type="EMBL" id="MDK9580489.1"/>
    </source>
</evidence>
<dbReference type="EC" id="4.2.1.126" evidence="3"/>
<dbReference type="PROSITE" id="PS51464">
    <property type="entry name" value="SIS"/>
    <property type="match status" value="1"/>
</dbReference>
<comment type="caution">
    <text evidence="5">The sequence shown here is derived from an EMBL/GenBank/DDBJ whole genome shotgun (WGS) entry which is preliminary data.</text>
</comment>
<keyword evidence="6" id="KW-1185">Reference proteome</keyword>
<dbReference type="RefSeq" id="WP_066728331.1">
    <property type="nucleotide sequence ID" value="NZ_CAMPUK010000005.1"/>
</dbReference>
<evidence type="ECO:0000259" key="4">
    <source>
        <dbReference type="PROSITE" id="PS51464"/>
    </source>
</evidence>
<evidence type="ECO:0000256" key="3">
    <source>
        <dbReference type="HAMAP-Rule" id="MF_00068"/>
    </source>
</evidence>
<comment type="pathway">
    <text evidence="3">Amino-sugar metabolism; N-acetylmuramate degradation.</text>
</comment>
<comment type="miscellaneous">
    <text evidence="3">A lyase-type mechanism (elimination/hydration) is suggested for the cleavage of the lactyl ether bond of MurNAc 6-phosphate, with the formation of an alpha,beta-unsaturated aldehyde intermediate with (E)-stereochemistry, followed by the syn addition of water to give product.</text>
</comment>
<dbReference type="CDD" id="cd05007">
    <property type="entry name" value="SIS_Etherase"/>
    <property type="match status" value="1"/>
</dbReference>
<dbReference type="InterPro" id="IPR001347">
    <property type="entry name" value="SIS_dom"/>
</dbReference>
<dbReference type="NCBIfam" id="TIGR00274">
    <property type="entry name" value="N-acetylmuramic acid 6-phosphate etherase"/>
    <property type="match status" value="1"/>
</dbReference>
<feature type="active site" evidence="3">
    <location>
        <position position="115"/>
    </location>
</feature>
<dbReference type="NCBIfam" id="NF009222">
    <property type="entry name" value="PRK12570.1"/>
    <property type="match status" value="1"/>
</dbReference>
<comment type="catalytic activity">
    <reaction evidence="3">
        <text>N-acetyl-D-muramate 6-phosphate + H2O = N-acetyl-D-glucosamine 6-phosphate + (R)-lactate</text>
        <dbReference type="Rhea" id="RHEA:26410"/>
        <dbReference type="ChEBI" id="CHEBI:15377"/>
        <dbReference type="ChEBI" id="CHEBI:16004"/>
        <dbReference type="ChEBI" id="CHEBI:57513"/>
        <dbReference type="ChEBI" id="CHEBI:58722"/>
        <dbReference type="EC" id="4.2.1.126"/>
    </reaction>
</comment>
<comment type="function">
    <text evidence="3">Specifically catalyzes the cleavage of the D-lactyl ether substituent of MurNAc 6-phosphate, producing GlcNAc 6-phosphate and D-lactate.</text>
</comment>
<evidence type="ECO:0000313" key="6">
    <source>
        <dbReference type="Proteomes" id="UP001225134"/>
    </source>
</evidence>
<dbReference type="PANTHER" id="PTHR10088:SF4">
    <property type="entry name" value="GLUCOKINASE REGULATORY PROTEIN"/>
    <property type="match status" value="1"/>
</dbReference>
<dbReference type="GO" id="GO:0016829">
    <property type="term" value="F:lyase activity"/>
    <property type="evidence" value="ECO:0007669"/>
    <property type="project" value="UniProtKB-KW"/>
</dbReference>
<dbReference type="Gene3D" id="1.10.8.1080">
    <property type="match status" value="1"/>
</dbReference>
<dbReference type="InterPro" id="IPR005486">
    <property type="entry name" value="Glucokinase_regulatory_CS"/>
</dbReference>
<dbReference type="PROSITE" id="PS01272">
    <property type="entry name" value="GCKR"/>
    <property type="match status" value="1"/>
</dbReference>
<dbReference type="NCBIfam" id="NF003915">
    <property type="entry name" value="PRK05441.1"/>
    <property type="match status" value="1"/>
</dbReference>
<dbReference type="InterPro" id="IPR046348">
    <property type="entry name" value="SIS_dom_sf"/>
</dbReference>
<dbReference type="InterPro" id="IPR005488">
    <property type="entry name" value="Etherase_MurQ"/>
</dbReference>
<keyword evidence="1 3" id="KW-0456">Lyase</keyword>
<dbReference type="InterPro" id="IPR040190">
    <property type="entry name" value="MURQ/GCKR"/>
</dbReference>
<proteinExistence type="inferred from homology"/>
<dbReference type="SUPFAM" id="SSF53697">
    <property type="entry name" value="SIS domain"/>
    <property type="match status" value="1"/>
</dbReference>
<dbReference type="Gene3D" id="3.40.50.10490">
    <property type="entry name" value="Glucose-6-phosphate isomerase like protein, domain 1"/>
    <property type="match status" value="1"/>
</dbReference>
<feature type="active site" description="Proton donor" evidence="3">
    <location>
        <position position="84"/>
    </location>
</feature>
<evidence type="ECO:0000256" key="2">
    <source>
        <dbReference type="ARBA" id="ARBA00023277"/>
    </source>
</evidence>
<feature type="domain" description="SIS" evidence="4">
    <location>
        <begin position="56"/>
        <end position="219"/>
    </location>
</feature>
<dbReference type="HAMAP" id="MF_00068">
    <property type="entry name" value="MurQ"/>
    <property type="match status" value="1"/>
</dbReference>
<evidence type="ECO:0000256" key="1">
    <source>
        <dbReference type="ARBA" id="ARBA00023239"/>
    </source>
</evidence>
<reference evidence="5 6" key="1">
    <citation type="submission" date="2023-06" db="EMBL/GenBank/DDBJ databases">
        <title>Antibody response to the Sneathia vaginalis cytopathogenic toxin A during pregnancy.</title>
        <authorList>
            <person name="Mccoy Z.T."/>
            <person name="Serrano M.G."/>
            <person name="Spaine K."/>
            <person name="Edwards D.J."/>
            <person name="Buck G.A."/>
            <person name="Jefferson K."/>
        </authorList>
    </citation>
    <scope>NUCLEOTIDE SEQUENCE [LARGE SCALE GENOMIC DNA]</scope>
    <source>
        <strain evidence="5 6">CCUG 42621</strain>
    </source>
</reference>
<name>A0ABT7HIY8_9FUSO</name>